<feature type="chain" id="PRO_5012303294" evidence="1">
    <location>
        <begin position="24"/>
        <end position="155"/>
    </location>
</feature>
<feature type="signal peptide" evidence="1">
    <location>
        <begin position="1"/>
        <end position="23"/>
    </location>
</feature>
<proteinExistence type="predicted"/>
<dbReference type="EMBL" id="FWWU01000006">
    <property type="protein sequence ID" value="SMB83324.1"/>
    <property type="molecule type" value="Genomic_DNA"/>
</dbReference>
<dbReference type="PROSITE" id="PS51257">
    <property type="entry name" value="PROKAR_LIPOPROTEIN"/>
    <property type="match status" value="1"/>
</dbReference>
<dbReference type="RefSeq" id="WP_084046441.1">
    <property type="nucleotide sequence ID" value="NZ_FWWU01000006.1"/>
</dbReference>
<name>A0A1W1URI9_9DEIO</name>
<organism evidence="2 3">
    <name type="scientific">Deinococcus hopiensis KR-140</name>
    <dbReference type="NCBI Taxonomy" id="695939"/>
    <lineage>
        <taxon>Bacteria</taxon>
        <taxon>Thermotogati</taxon>
        <taxon>Deinococcota</taxon>
        <taxon>Deinococci</taxon>
        <taxon>Deinococcales</taxon>
        <taxon>Deinococcaceae</taxon>
        <taxon>Deinococcus</taxon>
    </lineage>
</organism>
<accession>A0A1W1URI9</accession>
<dbReference type="AlphaFoldDB" id="A0A1W1URI9"/>
<keyword evidence="1" id="KW-0732">Signal</keyword>
<keyword evidence="3" id="KW-1185">Reference proteome</keyword>
<evidence type="ECO:0000313" key="2">
    <source>
        <dbReference type="EMBL" id="SMB83324.1"/>
    </source>
</evidence>
<evidence type="ECO:0000256" key="1">
    <source>
        <dbReference type="SAM" id="SignalP"/>
    </source>
</evidence>
<sequence length="155" mass="15481">MRSFLALGIAALLALGLTGCVNSSSSPFSAPGTSNGVVDGGTVELAVPQGSTRTGTVTINYGPVPTGTPLRWSKSNEVAAQNPDPNVIFVSPEGVTYTVPARTFTTGASHTTTVNVTVPSSVAAGTRSTAILGLTRADVPASPGPVAFIITVTAP</sequence>
<evidence type="ECO:0000313" key="3">
    <source>
        <dbReference type="Proteomes" id="UP000192582"/>
    </source>
</evidence>
<reference evidence="2 3" key="1">
    <citation type="submission" date="2017-04" db="EMBL/GenBank/DDBJ databases">
        <authorList>
            <person name="Afonso C.L."/>
            <person name="Miller P.J."/>
            <person name="Scott M.A."/>
            <person name="Spackman E."/>
            <person name="Goraichik I."/>
            <person name="Dimitrov K.M."/>
            <person name="Suarez D.L."/>
            <person name="Swayne D.E."/>
        </authorList>
    </citation>
    <scope>NUCLEOTIDE SEQUENCE [LARGE SCALE GENOMIC DNA]</scope>
    <source>
        <strain evidence="2 3">KR-140</strain>
    </source>
</reference>
<dbReference type="Proteomes" id="UP000192582">
    <property type="component" value="Unassembled WGS sequence"/>
</dbReference>
<gene>
    <name evidence="2" type="ORF">SAMN00790413_04355</name>
</gene>
<protein>
    <submittedName>
        <fullName evidence="2">Uncharacterized protein</fullName>
    </submittedName>
</protein>